<evidence type="ECO:0000256" key="1">
    <source>
        <dbReference type="SAM" id="SignalP"/>
    </source>
</evidence>
<keyword evidence="3" id="KW-1185">Reference proteome</keyword>
<evidence type="ECO:0000313" key="3">
    <source>
        <dbReference type="Proteomes" id="UP000321903"/>
    </source>
</evidence>
<evidence type="ECO:0000313" key="2">
    <source>
        <dbReference type="EMBL" id="TXD97755.1"/>
    </source>
</evidence>
<dbReference type="OrthoDB" id="8592692at2"/>
<name>A0A5C7A505_9GAMM</name>
<proteinExistence type="predicted"/>
<evidence type="ECO:0008006" key="4">
    <source>
        <dbReference type="Google" id="ProtNLM"/>
    </source>
</evidence>
<reference evidence="2 3" key="1">
    <citation type="submission" date="2019-08" db="EMBL/GenBank/DDBJ databases">
        <title>Genome sequence of Psychrobacter frigidicola ACAM304 (type strain).</title>
        <authorList>
            <person name="Bowman J.P."/>
        </authorList>
    </citation>
    <scope>NUCLEOTIDE SEQUENCE [LARGE SCALE GENOMIC DNA]</scope>
    <source>
        <strain evidence="2 3">ACAM 304</strain>
    </source>
</reference>
<keyword evidence="1" id="KW-0732">Signal</keyword>
<dbReference type="Proteomes" id="UP000321903">
    <property type="component" value="Unassembled WGS sequence"/>
</dbReference>
<accession>A0A5C7A505</accession>
<gene>
    <name evidence="2" type="ORF">ES754_01905</name>
</gene>
<dbReference type="AlphaFoldDB" id="A0A5C7A505"/>
<feature type="chain" id="PRO_5022791037" description="Lipoprotein" evidence="1">
    <location>
        <begin position="19"/>
        <end position="140"/>
    </location>
</feature>
<sequence length="140" mass="14538">MVTIAVAMFMAFWLSACSVSPSSTPQSPAPTAAVSDEKSDPLTYQGCVYPADEIVQACTVKGGEFSKQGMLGCYMCVVSYADVGKACQDSTDCQGVCASTGEFVDSGTTKQTGQCSLDSSPFGCRQLLEKGVAQPAICVD</sequence>
<dbReference type="EMBL" id="VORZ01000001">
    <property type="protein sequence ID" value="TXD97755.1"/>
    <property type="molecule type" value="Genomic_DNA"/>
</dbReference>
<organism evidence="2 3">
    <name type="scientific">Psychrobacter frigidicola</name>
    <dbReference type="NCBI Taxonomy" id="45611"/>
    <lineage>
        <taxon>Bacteria</taxon>
        <taxon>Pseudomonadati</taxon>
        <taxon>Pseudomonadota</taxon>
        <taxon>Gammaproteobacteria</taxon>
        <taxon>Moraxellales</taxon>
        <taxon>Moraxellaceae</taxon>
        <taxon>Psychrobacter</taxon>
    </lineage>
</organism>
<feature type="signal peptide" evidence="1">
    <location>
        <begin position="1"/>
        <end position="18"/>
    </location>
</feature>
<protein>
    <recommendedName>
        <fullName evidence="4">Lipoprotein</fullName>
    </recommendedName>
</protein>
<comment type="caution">
    <text evidence="2">The sequence shown here is derived from an EMBL/GenBank/DDBJ whole genome shotgun (WGS) entry which is preliminary data.</text>
</comment>